<dbReference type="PANTHER" id="PTHR31449">
    <property type="entry name" value="UPF0598 PROTEIN C8ORF82"/>
    <property type="match status" value="1"/>
</dbReference>
<keyword evidence="3" id="KW-1185">Reference proteome</keyword>
<evidence type="ECO:0000313" key="3">
    <source>
        <dbReference type="Proteomes" id="UP000050525"/>
    </source>
</evidence>
<dbReference type="EMBL" id="AKHW03002893">
    <property type="protein sequence ID" value="KYO37030.1"/>
    <property type="molecule type" value="Genomic_DNA"/>
</dbReference>
<reference evidence="2 3" key="1">
    <citation type="journal article" date="2012" name="Genome Biol.">
        <title>Sequencing three crocodilian genomes to illuminate the evolution of archosaurs and amniotes.</title>
        <authorList>
            <person name="St John J.A."/>
            <person name="Braun E.L."/>
            <person name="Isberg S.R."/>
            <person name="Miles L.G."/>
            <person name="Chong A.Y."/>
            <person name="Gongora J."/>
            <person name="Dalzell P."/>
            <person name="Moran C."/>
            <person name="Bed'hom B."/>
            <person name="Abzhanov A."/>
            <person name="Burgess S.C."/>
            <person name="Cooksey A.M."/>
            <person name="Castoe T.A."/>
            <person name="Crawford N.G."/>
            <person name="Densmore L.D."/>
            <person name="Drew J.C."/>
            <person name="Edwards S.V."/>
            <person name="Faircloth B.C."/>
            <person name="Fujita M.K."/>
            <person name="Greenwold M.J."/>
            <person name="Hoffmann F.G."/>
            <person name="Howard J.M."/>
            <person name="Iguchi T."/>
            <person name="Janes D.E."/>
            <person name="Khan S.Y."/>
            <person name="Kohno S."/>
            <person name="de Koning A.J."/>
            <person name="Lance S.L."/>
            <person name="McCarthy F.M."/>
            <person name="McCormack J.E."/>
            <person name="Merchant M.E."/>
            <person name="Peterson D.G."/>
            <person name="Pollock D.D."/>
            <person name="Pourmand N."/>
            <person name="Raney B.J."/>
            <person name="Roessler K.A."/>
            <person name="Sanford J.R."/>
            <person name="Sawyer R.H."/>
            <person name="Schmidt C.J."/>
            <person name="Triplett E.W."/>
            <person name="Tuberville T.D."/>
            <person name="Venegas-Anaya M."/>
            <person name="Howard J.T."/>
            <person name="Jarvis E.D."/>
            <person name="Guillette L.J.Jr."/>
            <person name="Glenn T.C."/>
            <person name="Green R.E."/>
            <person name="Ray D.A."/>
        </authorList>
    </citation>
    <scope>NUCLEOTIDE SEQUENCE [LARGE SCALE GENOMIC DNA]</scope>
    <source>
        <strain evidence="2">KSC_2009_1</strain>
    </source>
</reference>
<organism evidence="2 3">
    <name type="scientific">Alligator mississippiensis</name>
    <name type="common">American alligator</name>
    <dbReference type="NCBI Taxonomy" id="8496"/>
    <lineage>
        <taxon>Eukaryota</taxon>
        <taxon>Metazoa</taxon>
        <taxon>Chordata</taxon>
        <taxon>Craniata</taxon>
        <taxon>Vertebrata</taxon>
        <taxon>Euteleostomi</taxon>
        <taxon>Archelosauria</taxon>
        <taxon>Archosauria</taxon>
        <taxon>Crocodylia</taxon>
        <taxon>Alligatoridae</taxon>
        <taxon>Alligatorinae</taxon>
        <taxon>Alligator</taxon>
    </lineage>
</organism>
<name>A0A151NJU6_ALLMI</name>
<evidence type="ECO:0000313" key="2">
    <source>
        <dbReference type="EMBL" id="KYO37030.1"/>
    </source>
</evidence>
<sequence>MRVLRALLRAGAAAYRQGQRPGPRAREYFYYVDHQGQLFLDDAKVKNFITCFKVSMAPAARCRLEQVTPA</sequence>
<comment type="caution">
    <text evidence="2">The sequence shown here is derived from an EMBL/GenBank/DDBJ whole genome shotgun (WGS) entry which is preliminary data.</text>
</comment>
<dbReference type="InterPro" id="IPR028108">
    <property type="entry name" value="DUF4505"/>
</dbReference>
<protein>
    <submittedName>
        <fullName evidence="2">Uncharacterized protein</fullName>
    </submittedName>
</protein>
<comment type="similarity">
    <text evidence="1">Belongs to the UPF0598 family.</text>
</comment>
<gene>
    <name evidence="2" type="ORF">Y1Q_0020499</name>
</gene>
<dbReference type="PANTHER" id="PTHR31449:SF3">
    <property type="entry name" value="UPF0598 PROTEIN C8ORF82"/>
    <property type="match status" value="1"/>
</dbReference>
<proteinExistence type="inferred from homology"/>
<dbReference type="Proteomes" id="UP000050525">
    <property type="component" value="Unassembled WGS sequence"/>
</dbReference>
<dbReference type="AlphaFoldDB" id="A0A151NJU6"/>
<accession>A0A151NJU6</accession>
<evidence type="ECO:0000256" key="1">
    <source>
        <dbReference type="ARBA" id="ARBA00006322"/>
    </source>
</evidence>
<dbReference type="Pfam" id="PF14956">
    <property type="entry name" value="DUF4505"/>
    <property type="match status" value="1"/>
</dbReference>